<accession>A0ABS9UBR2</accession>
<evidence type="ECO:0000313" key="2">
    <source>
        <dbReference type="EMBL" id="MCH7321786.1"/>
    </source>
</evidence>
<evidence type="ECO:0008006" key="4">
    <source>
        <dbReference type="Google" id="ProtNLM"/>
    </source>
</evidence>
<name>A0ABS9UBR2_9BACL</name>
<evidence type="ECO:0000313" key="3">
    <source>
        <dbReference type="Proteomes" id="UP001316087"/>
    </source>
</evidence>
<keyword evidence="3" id="KW-1185">Reference proteome</keyword>
<feature type="chain" id="PRO_5045051402" description="Lipoprotein" evidence="1">
    <location>
        <begin position="20"/>
        <end position="173"/>
    </location>
</feature>
<proteinExistence type="predicted"/>
<dbReference type="EMBL" id="JAKZFC010000002">
    <property type="protein sequence ID" value="MCH7321786.1"/>
    <property type="molecule type" value="Genomic_DNA"/>
</dbReference>
<reference evidence="2 3" key="1">
    <citation type="submission" date="2022-03" db="EMBL/GenBank/DDBJ databases">
        <authorList>
            <person name="Jo J.-H."/>
            <person name="Im W.-T."/>
        </authorList>
    </citation>
    <scope>NUCLEOTIDE SEQUENCE [LARGE SCALE GENOMIC DNA]</scope>
    <source>
        <strain evidence="2 3">MA9</strain>
    </source>
</reference>
<comment type="caution">
    <text evidence="2">The sequence shown here is derived from an EMBL/GenBank/DDBJ whole genome shotgun (WGS) entry which is preliminary data.</text>
</comment>
<evidence type="ECO:0000256" key="1">
    <source>
        <dbReference type="SAM" id="SignalP"/>
    </source>
</evidence>
<dbReference type="RefSeq" id="WP_241368840.1">
    <property type="nucleotide sequence ID" value="NZ_JAKZFC010000002.1"/>
</dbReference>
<feature type="signal peptide" evidence="1">
    <location>
        <begin position="1"/>
        <end position="19"/>
    </location>
</feature>
<dbReference type="PROSITE" id="PS51257">
    <property type="entry name" value="PROKAR_LIPOPROTEIN"/>
    <property type="match status" value="1"/>
</dbReference>
<keyword evidence="1" id="KW-0732">Signal</keyword>
<sequence>MKLKIIAVVFFLFTLVACSSENTSKSKTVEQVIDVTQFNKISSSELVKIMGEPEQIEDFEWTVPKNNQSIVGKLYIYEGNKYEFILFDDILVRANIYSGDYIGHDNTIMSFEEKEDIFPMFGISPNSSMRKEADTNYALRYERVSDDVEGVWILEIENKNFGIAKFTYDSNYF</sequence>
<protein>
    <recommendedName>
        <fullName evidence="4">Lipoprotein</fullName>
    </recommendedName>
</protein>
<dbReference type="Proteomes" id="UP001316087">
    <property type="component" value="Unassembled WGS sequence"/>
</dbReference>
<gene>
    <name evidence="2" type="ORF">LZ480_07750</name>
</gene>
<organism evidence="2 3">
    <name type="scientific">Solibacillus palustris</name>
    <dbReference type="NCBI Taxonomy" id="2908203"/>
    <lineage>
        <taxon>Bacteria</taxon>
        <taxon>Bacillati</taxon>
        <taxon>Bacillota</taxon>
        <taxon>Bacilli</taxon>
        <taxon>Bacillales</taxon>
        <taxon>Caryophanaceae</taxon>
        <taxon>Solibacillus</taxon>
    </lineage>
</organism>